<dbReference type="InterPro" id="IPR036866">
    <property type="entry name" value="RibonucZ/Hydroxyglut_hydro"/>
</dbReference>
<dbReference type="AlphaFoldDB" id="A0A5A8EHR7"/>
<accession>A0A5A8EHR7</accession>
<organism evidence="1 2">
    <name type="scientific">Cafeteria roenbergensis</name>
    <name type="common">Marine flagellate</name>
    <dbReference type="NCBI Taxonomy" id="33653"/>
    <lineage>
        <taxon>Eukaryota</taxon>
        <taxon>Sar</taxon>
        <taxon>Stramenopiles</taxon>
        <taxon>Bigyra</taxon>
        <taxon>Opalozoa</taxon>
        <taxon>Bicosoecida</taxon>
        <taxon>Cafeteriaceae</taxon>
        <taxon>Cafeteria</taxon>
    </lineage>
</organism>
<dbReference type="Proteomes" id="UP000322899">
    <property type="component" value="Unassembled WGS sequence"/>
</dbReference>
<evidence type="ECO:0000313" key="1">
    <source>
        <dbReference type="EMBL" id="KAA0177149.1"/>
    </source>
</evidence>
<proteinExistence type="predicted"/>
<dbReference type="Gene3D" id="3.60.15.10">
    <property type="entry name" value="Ribonuclease Z/Hydroxyacylglutathione hydrolase-like"/>
    <property type="match status" value="1"/>
</dbReference>
<comment type="caution">
    <text evidence="1">The sequence shown here is derived from an EMBL/GenBank/DDBJ whole genome shotgun (WGS) entry which is preliminary data.</text>
</comment>
<dbReference type="PANTHER" id="PTHR46504">
    <property type="entry name" value="TRNASE Z TRZ1"/>
    <property type="match status" value="1"/>
</dbReference>
<dbReference type="SUPFAM" id="SSF56281">
    <property type="entry name" value="Metallo-hydrolase/oxidoreductase"/>
    <property type="match status" value="1"/>
</dbReference>
<gene>
    <name evidence="1" type="ORF">FNF27_01479</name>
</gene>
<reference evidence="1 2" key="1">
    <citation type="submission" date="2019-07" db="EMBL/GenBank/DDBJ databases">
        <title>Genomes of Cafeteria roenbergensis.</title>
        <authorList>
            <person name="Fischer M.G."/>
            <person name="Hackl T."/>
            <person name="Roman M."/>
        </authorList>
    </citation>
    <scope>NUCLEOTIDE SEQUENCE [LARGE SCALE GENOMIC DNA]</scope>
    <source>
        <strain evidence="1 2">E4-10P</strain>
    </source>
</reference>
<dbReference type="EMBL" id="VLTO01000005">
    <property type="protein sequence ID" value="KAA0177149.1"/>
    <property type="molecule type" value="Genomic_DNA"/>
</dbReference>
<evidence type="ECO:0008006" key="3">
    <source>
        <dbReference type="Google" id="ProtNLM"/>
    </source>
</evidence>
<dbReference type="PANTHER" id="PTHR46504:SF2">
    <property type="entry name" value="TRNASE Z TRZ1"/>
    <property type="match status" value="1"/>
</dbReference>
<sequence>MAASGAACLLPVDHQPAALTIEACGLTICVRSVAGVHTATAFPKDGIRACFDMGLAHGRTLGCSATFVTHGHMDHIAALAHHAGLRSMARLPPSAVFAPAAIAAELSSAVAALAAVSGPSPAGEVLPVECGDVVWLHSKRVPALQAGAGLRADALPDDAALRQGGERASAVGAAAASTPASAAAESGAGAGAAAAAAAAEREAAMRALVRGRSALEGRRGLCVMPIPTVHRVASQGYLIARAGKQLREDLQQAGPEAIKAASAAGETVTQPTLEILAAVTGDTIAAGMLAQPAFRCAPVLVTECTLTGPDMGPEVAAERGHTHVADLAKAWARRQLTGRVLVLTHLSTREGPAGHCALVRAALEEALSARGVALRGWRVDGGGDAKFAAGSAFAGDVPGVDGEYAPGADTWPPRACGAAVGILCADCDDDEAAGWRRPAVVCAAHAHQL</sequence>
<name>A0A5A8EHR7_CAFRO</name>
<dbReference type="OrthoDB" id="527344at2759"/>
<protein>
    <recommendedName>
        <fullName evidence="3">Metallo-beta-lactamase domain-containing protein</fullName>
    </recommendedName>
</protein>
<evidence type="ECO:0000313" key="2">
    <source>
        <dbReference type="Proteomes" id="UP000322899"/>
    </source>
</evidence>